<protein>
    <submittedName>
        <fullName evidence="1">Uncharacterized protein</fullName>
    </submittedName>
</protein>
<gene>
    <name evidence="1" type="ORF">BAOM_0917</name>
</gene>
<dbReference type="RefSeq" id="WP_127759197.1">
    <property type="nucleotide sequence ID" value="NZ_CP026095.1"/>
</dbReference>
<dbReference type="EMBL" id="CP026095">
    <property type="protein sequence ID" value="AZV41528.1"/>
    <property type="molecule type" value="Genomic_DNA"/>
</dbReference>
<name>A0A3T0KMN8_9BACI</name>
<evidence type="ECO:0000313" key="1">
    <source>
        <dbReference type="EMBL" id="AZV41528.1"/>
    </source>
</evidence>
<dbReference type="AlphaFoldDB" id="A0A3T0KMN8"/>
<dbReference type="Proteomes" id="UP000283095">
    <property type="component" value="Chromosome"/>
</dbReference>
<organism evidence="1 2">
    <name type="scientific">Peribacillus asahii</name>
    <dbReference type="NCBI Taxonomy" id="228899"/>
    <lineage>
        <taxon>Bacteria</taxon>
        <taxon>Bacillati</taxon>
        <taxon>Bacillota</taxon>
        <taxon>Bacilli</taxon>
        <taxon>Bacillales</taxon>
        <taxon>Bacillaceae</taxon>
        <taxon>Peribacillus</taxon>
    </lineage>
</organism>
<dbReference type="KEGG" id="pasa:BAOM_0917"/>
<proteinExistence type="predicted"/>
<evidence type="ECO:0000313" key="2">
    <source>
        <dbReference type="Proteomes" id="UP000283095"/>
    </source>
</evidence>
<reference evidence="1 2" key="1">
    <citation type="submission" date="2018-01" db="EMBL/GenBank/DDBJ databases">
        <title>Bacillus asahii Genome sequencing and assembly.</title>
        <authorList>
            <person name="Jiang H."/>
            <person name="Feng Y."/>
            <person name="Zhao F."/>
            <person name="Lin X."/>
        </authorList>
    </citation>
    <scope>NUCLEOTIDE SEQUENCE [LARGE SCALE GENOMIC DNA]</scope>
    <source>
        <strain evidence="1 2">OM18</strain>
    </source>
</reference>
<sequence length="239" mass="27734">MTIFMGIRTEQFVFAAIDTRATIKNSDGPQETKEGSRKLYWLDNYNISFATIGTVLKGEYIPSIDDHLRIGSYIIDKINNNNGTRKSYKQIVNEIANVYSKTYNQQAYDGTSITMIFGCEPDGEPFLYECRSPDFTPKMVKKNIALFRGSEEQEYKTQSIEVFRKLRGCWLRRVLKKENKINLQVWSKRTFDSISNNKYVGYPLLLNIIWSNGNQQKDTISETNLSIKEEFNVKLKKLL</sequence>
<dbReference type="OrthoDB" id="9957517at2"/>
<accession>A0A3T0KMN8</accession>